<reference evidence="2" key="1">
    <citation type="journal article" date="2013" name="Genome Biol.">
        <title>Draft genome of the mountain pine beetle, Dendroctonus ponderosae Hopkins, a major forest pest.</title>
        <authorList>
            <person name="Keeling C.I."/>
            <person name="Yuen M.M."/>
            <person name="Liao N.Y."/>
            <person name="Docking T.R."/>
            <person name="Chan S.K."/>
            <person name="Taylor G.A."/>
            <person name="Palmquist D.L."/>
            <person name="Jackman S.D."/>
            <person name="Nguyen A."/>
            <person name="Li M."/>
            <person name="Henderson H."/>
            <person name="Janes J.K."/>
            <person name="Zhao Y."/>
            <person name="Pandoh P."/>
            <person name="Moore R."/>
            <person name="Sperling F.A."/>
            <person name="Huber D.P."/>
            <person name="Birol I."/>
            <person name="Jones S.J."/>
            <person name="Bohlmann J."/>
        </authorList>
    </citation>
    <scope>NUCLEOTIDE SEQUENCE</scope>
</reference>
<evidence type="ECO:0000313" key="2">
    <source>
        <dbReference type="EMBL" id="ENN75667.1"/>
    </source>
</evidence>
<dbReference type="OrthoDB" id="120383at2759"/>
<dbReference type="GO" id="GO:0046578">
    <property type="term" value="P:regulation of Ras protein signal transduction"/>
    <property type="evidence" value="ECO:0007669"/>
    <property type="project" value="TreeGrafter"/>
</dbReference>
<dbReference type="OMA" id="LRIFRTC"/>
<protein>
    <submittedName>
        <fullName evidence="2">Uncharacterized protein</fullName>
    </submittedName>
</protein>
<accession>N6UAL8</accession>
<gene>
    <name evidence="2" type="ORF">YQE_07765</name>
</gene>
<feature type="compositionally biased region" description="Basic and acidic residues" evidence="1">
    <location>
        <begin position="173"/>
        <end position="189"/>
    </location>
</feature>
<dbReference type="GO" id="GO:0005096">
    <property type="term" value="F:GTPase activator activity"/>
    <property type="evidence" value="ECO:0007669"/>
    <property type="project" value="TreeGrafter"/>
</dbReference>
<dbReference type="GO" id="GO:0016477">
    <property type="term" value="P:cell migration"/>
    <property type="evidence" value="ECO:0007669"/>
    <property type="project" value="TreeGrafter"/>
</dbReference>
<dbReference type="EMBL" id="KB741006">
    <property type="protein sequence ID" value="ENN75667.1"/>
    <property type="molecule type" value="Genomic_DNA"/>
</dbReference>
<dbReference type="PROSITE" id="PS50106">
    <property type="entry name" value="PDZ"/>
    <property type="match status" value="1"/>
</dbReference>
<dbReference type="HOGENOM" id="CLU_1300819_0_0_1"/>
<dbReference type="GO" id="GO:0097060">
    <property type="term" value="C:synaptic membrane"/>
    <property type="evidence" value="ECO:0007669"/>
    <property type="project" value="TreeGrafter"/>
</dbReference>
<dbReference type="InterPro" id="IPR001478">
    <property type="entry name" value="PDZ"/>
</dbReference>
<sequence length="212" mass="23441">MIVRILDARHLGRSATDHAKRFLAMQDAKHQVSLSSTIQTSGPIRSLFQVQFVEIVKRPGQTLGLYIREGNGQDRQDGVFISRIALESAVYNSGCLKVSSGLRIFRTCPDRPPPCPVLFQVGDEILAVNLVDVTHMSLDDVVIIMSIPRRLVLATRQRKGGKGGQGSPSVQPRAEHKPPPVVVIKRDLRDDEGDEVDGDSHRWVSSIPDICF</sequence>
<dbReference type="Gene3D" id="2.30.42.10">
    <property type="match status" value="1"/>
</dbReference>
<dbReference type="InterPro" id="IPR036034">
    <property type="entry name" value="PDZ_sf"/>
</dbReference>
<dbReference type="SUPFAM" id="SSF50156">
    <property type="entry name" value="PDZ domain-like"/>
    <property type="match status" value="1"/>
</dbReference>
<name>N6UAL8_DENPD</name>
<dbReference type="AlphaFoldDB" id="N6UAL8"/>
<dbReference type="PANTHER" id="PTHR46150:SF3">
    <property type="entry name" value="RHO GTPASE-ACTIVATING PROTEIN 100F"/>
    <property type="match status" value="1"/>
</dbReference>
<dbReference type="GO" id="GO:0030030">
    <property type="term" value="P:cell projection organization"/>
    <property type="evidence" value="ECO:0007669"/>
    <property type="project" value="TreeGrafter"/>
</dbReference>
<feature type="non-terminal residue" evidence="2">
    <location>
        <position position="1"/>
    </location>
</feature>
<dbReference type="SMART" id="SM00228">
    <property type="entry name" value="PDZ"/>
    <property type="match status" value="1"/>
</dbReference>
<organism evidence="2">
    <name type="scientific">Dendroctonus ponderosae</name>
    <name type="common">Mountain pine beetle</name>
    <dbReference type="NCBI Taxonomy" id="77166"/>
    <lineage>
        <taxon>Eukaryota</taxon>
        <taxon>Metazoa</taxon>
        <taxon>Ecdysozoa</taxon>
        <taxon>Arthropoda</taxon>
        <taxon>Hexapoda</taxon>
        <taxon>Insecta</taxon>
        <taxon>Pterygota</taxon>
        <taxon>Neoptera</taxon>
        <taxon>Endopterygota</taxon>
        <taxon>Coleoptera</taxon>
        <taxon>Polyphaga</taxon>
        <taxon>Cucujiformia</taxon>
        <taxon>Curculionidae</taxon>
        <taxon>Scolytinae</taxon>
        <taxon>Dendroctonus</taxon>
    </lineage>
</organism>
<dbReference type="CDD" id="cd06718">
    <property type="entry name" value="PDZ_Par6-like"/>
    <property type="match status" value="1"/>
</dbReference>
<evidence type="ECO:0000256" key="1">
    <source>
        <dbReference type="SAM" id="MobiDB-lite"/>
    </source>
</evidence>
<proteinExistence type="predicted"/>
<dbReference type="PANTHER" id="PTHR46150">
    <property type="entry name" value="RHO GTPASE-ACTIVATING PROTEIN 100F"/>
    <property type="match status" value="1"/>
</dbReference>
<feature type="region of interest" description="Disordered" evidence="1">
    <location>
        <begin position="156"/>
        <end position="200"/>
    </location>
</feature>
<dbReference type="InterPro" id="IPR052118">
    <property type="entry name" value="Rho-GAP_regulator"/>
</dbReference>